<dbReference type="InterPro" id="IPR002557">
    <property type="entry name" value="Chitin-bd_dom"/>
</dbReference>
<dbReference type="Gene3D" id="3.40.50.410">
    <property type="entry name" value="von Willebrand factor, type A domain"/>
    <property type="match status" value="1"/>
</dbReference>
<dbReference type="SMART" id="SM00327">
    <property type="entry name" value="VWA"/>
    <property type="match status" value="1"/>
</dbReference>
<dbReference type="InterPro" id="IPR050525">
    <property type="entry name" value="ECM_Assembly_Org"/>
</dbReference>
<dbReference type="GeneID" id="20249276"/>
<dbReference type="Gene3D" id="2.60.120.200">
    <property type="match status" value="1"/>
</dbReference>
<dbReference type="Gene3D" id="2.170.140.10">
    <property type="entry name" value="Chitin binding domain"/>
    <property type="match status" value="1"/>
</dbReference>
<feature type="domain" description="VWFA" evidence="5">
    <location>
        <begin position="32"/>
        <end position="205"/>
    </location>
</feature>
<sequence length="640" mass="69921">MESKPTLLSVFLSMLLVLPVTPAILPCQQSFDVVVMIDGSDSINADDFLLFKNALENLVGQLEIGVDKTRMGLVLYSATVTKSIDFSGNSFLLRQEIRSLVQPRDGTMTHLALDDAYNMVLRATSRQGVPKIGLVITDGISKFPSLTAASAAKLKNLGVNVYAIGVTNNVNAKELVDIASSPSQVKYSSTFSDLTTTLKELLPEICPATTTPTPTTPTPRTTRITPPGPGGRVDTTPNPINGSLCDGCKEDNGIGFLPHPTDCHRFIQCIFDKDGSAEGMIKNCGMGLFWDQDDFTCKYPSQVTCVNDKCNNPGTTHFKSIHNCRQYYSCDDRFGAALCCPQGTSYSDTSRQCVSDNTCNDLCGTSSNPAPTAQAQCNKEAVPGLPGYYMEDVPGFGKIQRPCAVGTTFSPTKCDCSTFYDSNPAAPTRFPPVNNEFLNCDWVTTCSPTARQRSVDSVTVHCKPILDLQFENDARDTSGNNNWVQNVGVSFQNGWAYFNGDAILRVPRFSNFGLGSTFMVKMKYRAEAPIQQQQALFTNRDCGKPGSVAILLNRGTDTFLMRNEASELKTVDVNVQDQTQWREVIYRVDNGLLKGTVDGVSQQIQIVGDIRKSECALQIGHGNTYENFVGYIDYVQVSMC</sequence>
<dbReference type="InterPro" id="IPR002035">
    <property type="entry name" value="VWF_A"/>
</dbReference>
<dbReference type="PROSITE" id="PS50234">
    <property type="entry name" value="VWFA"/>
    <property type="match status" value="1"/>
</dbReference>
<dbReference type="InterPro" id="IPR013320">
    <property type="entry name" value="ConA-like_dom_sf"/>
</dbReference>
<dbReference type="CTD" id="20249276"/>
<dbReference type="OMA" id="PYTYKMK"/>
<dbReference type="SMART" id="SM00494">
    <property type="entry name" value="ChtBD2"/>
    <property type="match status" value="2"/>
</dbReference>
<dbReference type="SUPFAM" id="SSF53300">
    <property type="entry name" value="vWA-like"/>
    <property type="match status" value="1"/>
</dbReference>
<evidence type="ECO:0000259" key="5">
    <source>
        <dbReference type="PROSITE" id="PS50234"/>
    </source>
</evidence>
<feature type="domain" description="Chitin-binding type-2" evidence="6">
    <location>
        <begin position="245"/>
        <end position="307"/>
    </location>
</feature>
<dbReference type="Proteomes" id="UP000030746">
    <property type="component" value="Unassembled WGS sequence"/>
</dbReference>
<dbReference type="SUPFAM" id="SSF49899">
    <property type="entry name" value="Concanavalin A-like lectins/glucanases"/>
    <property type="match status" value="1"/>
</dbReference>
<accession>V4AED0</accession>
<name>V4AED0_LOTGI</name>
<dbReference type="PANTHER" id="PTHR24020:SF20">
    <property type="entry name" value="PH DOMAIN-CONTAINING PROTEIN"/>
    <property type="match status" value="1"/>
</dbReference>
<dbReference type="SUPFAM" id="SSF57625">
    <property type="entry name" value="Invertebrate chitin-binding proteins"/>
    <property type="match status" value="2"/>
</dbReference>
<dbReference type="RefSeq" id="XP_009057764.1">
    <property type="nucleotide sequence ID" value="XM_009059516.1"/>
</dbReference>
<dbReference type="InterPro" id="IPR036508">
    <property type="entry name" value="Chitin-bd_dom_sf"/>
</dbReference>
<dbReference type="CDD" id="cd01450">
    <property type="entry name" value="vWFA_subfamily_ECM"/>
    <property type="match status" value="1"/>
</dbReference>
<evidence type="ECO:0000259" key="6">
    <source>
        <dbReference type="PROSITE" id="PS50940"/>
    </source>
</evidence>
<proteinExistence type="inferred from homology"/>
<feature type="signal peptide" evidence="4">
    <location>
        <begin position="1"/>
        <end position="22"/>
    </location>
</feature>
<comment type="similarity">
    <text evidence="2">Belongs to the fibril-associated collagens with interrupted helices (FACIT) family.</text>
</comment>
<dbReference type="PANTHER" id="PTHR24020">
    <property type="entry name" value="COLLAGEN ALPHA"/>
    <property type="match status" value="1"/>
</dbReference>
<evidence type="ECO:0000256" key="3">
    <source>
        <dbReference type="SAM" id="MobiDB-lite"/>
    </source>
</evidence>
<dbReference type="Pfam" id="PF01607">
    <property type="entry name" value="CBM_14"/>
    <property type="match status" value="1"/>
</dbReference>
<dbReference type="KEGG" id="lgi:LOTGIDRAFT_233460"/>
<protein>
    <submittedName>
        <fullName evidence="7">Uncharacterized protein</fullName>
    </submittedName>
</protein>
<reference evidence="7 8" key="1">
    <citation type="journal article" date="2013" name="Nature">
        <title>Insights into bilaterian evolution from three spiralian genomes.</title>
        <authorList>
            <person name="Simakov O."/>
            <person name="Marletaz F."/>
            <person name="Cho S.J."/>
            <person name="Edsinger-Gonzales E."/>
            <person name="Havlak P."/>
            <person name="Hellsten U."/>
            <person name="Kuo D.H."/>
            <person name="Larsson T."/>
            <person name="Lv J."/>
            <person name="Arendt D."/>
            <person name="Savage R."/>
            <person name="Osoegawa K."/>
            <person name="de Jong P."/>
            <person name="Grimwood J."/>
            <person name="Chapman J.A."/>
            <person name="Shapiro H."/>
            <person name="Aerts A."/>
            <person name="Otillar R.P."/>
            <person name="Terry A.Y."/>
            <person name="Boore J.L."/>
            <person name="Grigoriev I.V."/>
            <person name="Lindberg D.R."/>
            <person name="Seaver E.C."/>
            <person name="Weisblat D.A."/>
            <person name="Putnam N.H."/>
            <person name="Rokhsar D.S."/>
        </authorList>
    </citation>
    <scope>NUCLEOTIDE SEQUENCE [LARGE SCALE GENOMIC DNA]</scope>
</reference>
<dbReference type="AlphaFoldDB" id="V4AED0"/>
<dbReference type="PROSITE" id="PS50940">
    <property type="entry name" value="CHIT_BIND_II"/>
    <property type="match status" value="1"/>
</dbReference>
<evidence type="ECO:0000313" key="7">
    <source>
        <dbReference type="EMBL" id="ESO91711.1"/>
    </source>
</evidence>
<dbReference type="InterPro" id="IPR036465">
    <property type="entry name" value="vWFA_dom_sf"/>
</dbReference>
<evidence type="ECO:0000313" key="8">
    <source>
        <dbReference type="Proteomes" id="UP000030746"/>
    </source>
</evidence>
<evidence type="ECO:0000256" key="1">
    <source>
        <dbReference type="ARBA" id="ARBA00023278"/>
    </source>
</evidence>
<dbReference type="HOGENOM" id="CLU_019910_0_0_1"/>
<evidence type="ECO:0000256" key="4">
    <source>
        <dbReference type="SAM" id="SignalP"/>
    </source>
</evidence>
<keyword evidence="8" id="KW-1185">Reference proteome</keyword>
<dbReference type="GO" id="GO:0008061">
    <property type="term" value="F:chitin binding"/>
    <property type="evidence" value="ECO:0007669"/>
    <property type="project" value="InterPro"/>
</dbReference>
<keyword evidence="1" id="KW-0379">Hydroxylation</keyword>
<organism evidence="7 8">
    <name type="scientific">Lottia gigantea</name>
    <name type="common">Giant owl limpet</name>
    <dbReference type="NCBI Taxonomy" id="225164"/>
    <lineage>
        <taxon>Eukaryota</taxon>
        <taxon>Metazoa</taxon>
        <taxon>Spiralia</taxon>
        <taxon>Lophotrochozoa</taxon>
        <taxon>Mollusca</taxon>
        <taxon>Gastropoda</taxon>
        <taxon>Patellogastropoda</taxon>
        <taxon>Lottioidea</taxon>
        <taxon>Lottiidae</taxon>
        <taxon>Lottia</taxon>
    </lineage>
</organism>
<feature type="region of interest" description="Disordered" evidence="3">
    <location>
        <begin position="206"/>
        <end position="236"/>
    </location>
</feature>
<evidence type="ECO:0000256" key="2">
    <source>
        <dbReference type="ARBA" id="ARBA00049648"/>
    </source>
</evidence>
<dbReference type="PRINTS" id="PR00453">
    <property type="entry name" value="VWFADOMAIN"/>
</dbReference>
<dbReference type="EMBL" id="KB202237">
    <property type="protein sequence ID" value="ESO91711.1"/>
    <property type="molecule type" value="Genomic_DNA"/>
</dbReference>
<gene>
    <name evidence="7" type="ORF">LOTGIDRAFT_233460</name>
</gene>
<dbReference type="GO" id="GO:0005576">
    <property type="term" value="C:extracellular region"/>
    <property type="evidence" value="ECO:0007669"/>
    <property type="project" value="InterPro"/>
</dbReference>
<feature type="chain" id="PRO_5004716783" evidence="4">
    <location>
        <begin position="23"/>
        <end position="640"/>
    </location>
</feature>
<feature type="compositionally biased region" description="Low complexity" evidence="3">
    <location>
        <begin position="209"/>
        <end position="225"/>
    </location>
</feature>
<dbReference type="OrthoDB" id="6146172at2759"/>
<dbReference type="Pfam" id="PF00092">
    <property type="entry name" value="VWA"/>
    <property type="match status" value="1"/>
</dbReference>
<keyword evidence="4" id="KW-0732">Signal</keyword>